<dbReference type="AlphaFoldDB" id="A0A0C1ZL21"/>
<organism evidence="2 3">
    <name type="scientific">Enhygromyxa salina</name>
    <dbReference type="NCBI Taxonomy" id="215803"/>
    <lineage>
        <taxon>Bacteria</taxon>
        <taxon>Pseudomonadati</taxon>
        <taxon>Myxococcota</taxon>
        <taxon>Polyangia</taxon>
        <taxon>Nannocystales</taxon>
        <taxon>Nannocystaceae</taxon>
        <taxon>Enhygromyxa</taxon>
    </lineage>
</organism>
<dbReference type="RefSeq" id="WP_052547288.1">
    <property type="nucleotide sequence ID" value="NZ_JMCC02000014.1"/>
</dbReference>
<dbReference type="InterPro" id="IPR036291">
    <property type="entry name" value="NAD(P)-bd_dom_sf"/>
</dbReference>
<dbReference type="InterPro" id="IPR050177">
    <property type="entry name" value="Lipid_A_modif_metabolic_enz"/>
</dbReference>
<dbReference type="InterPro" id="IPR001509">
    <property type="entry name" value="Epimerase_deHydtase"/>
</dbReference>
<dbReference type="Proteomes" id="UP000031599">
    <property type="component" value="Unassembled WGS sequence"/>
</dbReference>
<dbReference type="PANTHER" id="PTHR43245:SF52">
    <property type="entry name" value="NAD-DEPENDENT EPIMERASE_DEHYDRATASE"/>
    <property type="match status" value="1"/>
</dbReference>
<accession>A0A0C1ZL21</accession>
<name>A0A0C1ZL21_9BACT</name>
<dbReference type="Pfam" id="PF01370">
    <property type="entry name" value="Epimerase"/>
    <property type="match status" value="1"/>
</dbReference>
<comment type="caution">
    <text evidence="2">The sequence shown here is derived from an EMBL/GenBank/DDBJ whole genome shotgun (WGS) entry which is preliminary data.</text>
</comment>
<proteinExistence type="predicted"/>
<evidence type="ECO:0000313" key="2">
    <source>
        <dbReference type="EMBL" id="KIG18214.1"/>
    </source>
</evidence>
<feature type="domain" description="NAD-dependent epimerase/dehydratase" evidence="1">
    <location>
        <begin position="3"/>
        <end position="224"/>
    </location>
</feature>
<evidence type="ECO:0000313" key="3">
    <source>
        <dbReference type="Proteomes" id="UP000031599"/>
    </source>
</evidence>
<gene>
    <name evidence="2" type="ORF">DB30_01718</name>
</gene>
<dbReference type="PANTHER" id="PTHR43245">
    <property type="entry name" value="BIFUNCTIONAL POLYMYXIN RESISTANCE PROTEIN ARNA"/>
    <property type="match status" value="1"/>
</dbReference>
<dbReference type="EMBL" id="JMCC02000014">
    <property type="protein sequence ID" value="KIG18214.1"/>
    <property type="molecule type" value="Genomic_DNA"/>
</dbReference>
<evidence type="ECO:0000259" key="1">
    <source>
        <dbReference type="Pfam" id="PF01370"/>
    </source>
</evidence>
<sequence>MKVLITGIAGAHAQLVALRLVDGGHEVLGIDVRAWQGAPRGVTIFQTDVRKRPAADVFRVHRPDVVIHMATVTHFNASAEQRYRVNLRGTQAVFRYCEEFGVKRAVFVGRHTIYGAAADAPLYRNESEPPLAVSTFPELADLVAADLYASRALWSCKNMCTAVLRIVYALGPSGRGTLASFLAGPRVPMALGFDPLFHVMHEDDAAKAIVLAAESEIAGVFNVAGPPPVPLSVLCRATHRSALHLPEPFLPRALGRFGLPKLPPGAIAHLKHPVVVDNSAFIEATGFEYSHDEHATMSSFRDANTLREDRGL</sequence>
<reference evidence="2 3" key="1">
    <citation type="submission" date="2014-12" db="EMBL/GenBank/DDBJ databases">
        <title>Genome assembly of Enhygromyxa salina DSM 15201.</title>
        <authorList>
            <person name="Sharma G."/>
            <person name="Subramanian S."/>
        </authorList>
    </citation>
    <scope>NUCLEOTIDE SEQUENCE [LARGE SCALE GENOMIC DNA]</scope>
    <source>
        <strain evidence="2 3">DSM 15201</strain>
    </source>
</reference>
<dbReference type="Gene3D" id="3.40.50.720">
    <property type="entry name" value="NAD(P)-binding Rossmann-like Domain"/>
    <property type="match status" value="1"/>
</dbReference>
<dbReference type="SUPFAM" id="SSF51735">
    <property type="entry name" value="NAD(P)-binding Rossmann-fold domains"/>
    <property type="match status" value="1"/>
</dbReference>
<protein>
    <submittedName>
        <fullName evidence="2">UDP-glucose 4-epimerase</fullName>
    </submittedName>
</protein>